<name>A0A2U8I964_9GAMM</name>
<organism evidence="8 9">
    <name type="scientific">Candidatus Fukatsuia symbiotica</name>
    <dbReference type="NCBI Taxonomy" id="1878942"/>
    <lineage>
        <taxon>Bacteria</taxon>
        <taxon>Pseudomonadati</taxon>
        <taxon>Pseudomonadota</taxon>
        <taxon>Gammaproteobacteria</taxon>
        <taxon>Enterobacterales</taxon>
        <taxon>Yersiniaceae</taxon>
        <taxon>Candidatus Fukatsuia</taxon>
    </lineage>
</organism>
<keyword evidence="8" id="KW-0282">Flagellum</keyword>
<dbReference type="Pfam" id="PF17656">
    <property type="entry name" value="ChapFlgA_N"/>
    <property type="match status" value="1"/>
</dbReference>
<dbReference type="STRING" id="1878942.GCA_900128755_01431"/>
<comment type="function">
    <text evidence="6">Involved in the assembly process of the P-ring formation. It may associate with FlgF on the rod constituting a structure essential for the P-ring assembly or may act as a modulator protein for the P-ring assembly.</text>
</comment>
<reference evidence="8 9" key="1">
    <citation type="submission" date="2017-05" db="EMBL/GenBank/DDBJ databases">
        <title>Genome sequence of Candidatus Fukatsuia symbiotica and Candidatus Hamiltonella defensa from Acyrthosiphon pisum strain 5D.</title>
        <authorList>
            <person name="Patel V.A."/>
            <person name="Chevignon G."/>
            <person name="Russell J.A."/>
            <person name="Oliver K.M."/>
        </authorList>
    </citation>
    <scope>NUCLEOTIDE SEQUENCE [LARGE SCALE GENOMIC DNA]</scope>
    <source>
        <strain evidence="8 9">5D</strain>
    </source>
</reference>
<dbReference type="KEGG" id="fsm:CCS41_09240"/>
<comment type="subcellular location">
    <subcellularLocation>
        <location evidence="1">Periplasm</location>
    </subcellularLocation>
</comment>
<keyword evidence="8" id="KW-0969">Cilium</keyword>
<evidence type="ECO:0000256" key="1">
    <source>
        <dbReference type="ARBA" id="ARBA00004418"/>
    </source>
</evidence>
<dbReference type="CDD" id="cd11614">
    <property type="entry name" value="SAF_CpaB_FlgA_like"/>
    <property type="match status" value="1"/>
</dbReference>
<dbReference type="InterPro" id="IPR013974">
    <property type="entry name" value="SAF"/>
</dbReference>
<dbReference type="InterPro" id="IPR041231">
    <property type="entry name" value="FlgA_N"/>
</dbReference>
<proteinExistence type="inferred from homology"/>
<evidence type="ECO:0000256" key="6">
    <source>
        <dbReference type="ARBA" id="ARBA00025643"/>
    </source>
</evidence>
<dbReference type="OrthoDB" id="6539695at2"/>
<dbReference type="InterPro" id="IPR039246">
    <property type="entry name" value="Flagellar_FlgA"/>
</dbReference>
<protein>
    <recommendedName>
        <fullName evidence="3">Flagella basal body P-ring formation protein FlgA</fullName>
    </recommendedName>
</protein>
<evidence type="ECO:0000256" key="5">
    <source>
        <dbReference type="ARBA" id="ARBA00022764"/>
    </source>
</evidence>
<dbReference type="GO" id="GO:0042597">
    <property type="term" value="C:periplasmic space"/>
    <property type="evidence" value="ECO:0007669"/>
    <property type="project" value="UniProtKB-SubCell"/>
</dbReference>
<dbReference type="InterPro" id="IPR017585">
    <property type="entry name" value="SAF_FlgA"/>
</dbReference>
<keyword evidence="5" id="KW-0574">Periplasm</keyword>
<dbReference type="PANTHER" id="PTHR36307:SF1">
    <property type="entry name" value="FLAGELLA BASAL BODY P-RING FORMATION PROTEIN FLGA"/>
    <property type="match status" value="1"/>
</dbReference>
<accession>A0A2U8I964</accession>
<evidence type="ECO:0000259" key="7">
    <source>
        <dbReference type="SMART" id="SM00858"/>
    </source>
</evidence>
<keyword evidence="4" id="KW-0732">Signal</keyword>
<dbReference type="Gene3D" id="2.30.30.760">
    <property type="match status" value="1"/>
</dbReference>
<gene>
    <name evidence="8" type="ORF">CCS41_09240</name>
</gene>
<evidence type="ECO:0000256" key="4">
    <source>
        <dbReference type="ARBA" id="ARBA00022729"/>
    </source>
</evidence>
<dbReference type="NCBIfam" id="TIGR03170">
    <property type="entry name" value="flgA_cterm"/>
    <property type="match status" value="1"/>
</dbReference>
<evidence type="ECO:0000313" key="9">
    <source>
        <dbReference type="Proteomes" id="UP000261875"/>
    </source>
</evidence>
<comment type="similarity">
    <text evidence="2">Belongs to the FlgA family.</text>
</comment>
<keyword evidence="8" id="KW-0966">Cell projection</keyword>
<sequence length="282" mass="32003">MININFSLFVLKKWKCCFPIVFFRQTTSFSRNLWGHRYFYGDLLLILLFSAHCYIGQAIAAEQSVRKQIYARTAASVSADIARTAKRKNWQDYRVQMNIFIPSEISYYAPCHSPLQVADPDESRSDLARMRYVISCEDPHSWEVAVTVKPDIYLPIWVAKKSIERGKKITPNDIELKKRNISGLFGNYLTDPDEVVGFTVKRRIRDLQPLSVSHLEQPTLVTRGQQVLMIAEQEGVVAQMLGEVLKNGHKGDRVKVKNLSSGKTVNATVDGIGIVRMLVGPN</sequence>
<feature type="domain" description="SAF" evidence="7">
    <location>
        <begin position="154"/>
        <end position="216"/>
    </location>
</feature>
<dbReference type="RefSeq" id="WP_072550131.1">
    <property type="nucleotide sequence ID" value="NZ_CP021659.1"/>
</dbReference>
<dbReference type="PANTHER" id="PTHR36307">
    <property type="entry name" value="FLAGELLA BASAL BODY P-RING FORMATION PROTEIN FLGA"/>
    <property type="match status" value="1"/>
</dbReference>
<keyword evidence="9" id="KW-1185">Reference proteome</keyword>
<evidence type="ECO:0000256" key="2">
    <source>
        <dbReference type="ARBA" id="ARBA00010474"/>
    </source>
</evidence>
<dbReference type="GO" id="GO:0044780">
    <property type="term" value="P:bacterial-type flagellum assembly"/>
    <property type="evidence" value="ECO:0007669"/>
    <property type="project" value="InterPro"/>
</dbReference>
<dbReference type="Proteomes" id="UP000261875">
    <property type="component" value="Chromosome"/>
</dbReference>
<dbReference type="EMBL" id="CP021659">
    <property type="protein sequence ID" value="AWK14615.1"/>
    <property type="molecule type" value="Genomic_DNA"/>
</dbReference>
<dbReference type="AlphaFoldDB" id="A0A2U8I964"/>
<dbReference type="Gene3D" id="3.90.1210.10">
    <property type="entry name" value="Antifreeze-like/N-acetylneuraminic acid synthase C-terminal domain"/>
    <property type="match status" value="1"/>
</dbReference>
<dbReference type="SMART" id="SM00858">
    <property type="entry name" value="SAF"/>
    <property type="match status" value="1"/>
</dbReference>
<dbReference type="Pfam" id="PF13144">
    <property type="entry name" value="ChapFlgA"/>
    <property type="match status" value="1"/>
</dbReference>
<evidence type="ECO:0000256" key="3">
    <source>
        <dbReference type="ARBA" id="ARBA00014754"/>
    </source>
</evidence>
<evidence type="ECO:0000313" key="8">
    <source>
        <dbReference type="EMBL" id="AWK14615.1"/>
    </source>
</evidence>